<accession>A0A7R9X057</accession>
<dbReference type="CDD" id="cd14733">
    <property type="entry name" value="BACK"/>
    <property type="match status" value="1"/>
</dbReference>
<organism evidence="1">
    <name type="scientific">Craspedostauros australis</name>
    <dbReference type="NCBI Taxonomy" id="1486917"/>
    <lineage>
        <taxon>Eukaryota</taxon>
        <taxon>Sar</taxon>
        <taxon>Stramenopiles</taxon>
        <taxon>Ochrophyta</taxon>
        <taxon>Bacillariophyta</taxon>
        <taxon>Bacillariophyceae</taxon>
        <taxon>Bacillariophycidae</taxon>
        <taxon>Naviculales</taxon>
        <taxon>Naviculaceae</taxon>
        <taxon>Craspedostauros</taxon>
    </lineage>
</organism>
<name>A0A7R9X057_9STRA</name>
<reference evidence="1" key="1">
    <citation type="submission" date="2021-01" db="EMBL/GenBank/DDBJ databases">
        <authorList>
            <person name="Corre E."/>
            <person name="Pelletier E."/>
            <person name="Niang G."/>
            <person name="Scheremetjew M."/>
            <person name="Finn R."/>
            <person name="Kale V."/>
            <person name="Holt S."/>
            <person name="Cochrane G."/>
            <person name="Meng A."/>
            <person name="Brown T."/>
            <person name="Cohen L."/>
        </authorList>
    </citation>
    <scope>NUCLEOTIDE SEQUENCE</scope>
    <source>
        <strain evidence="1">CCMP3328</strain>
    </source>
</reference>
<sequence>MIDTLIFAHQHSCSVLEDAAMRVVSQNTKACLAHPDFNKITQQPQLMGGIQVLCSGGTVSDGVDDEYSHMSMMELYKVVDEDEGSAQVDSYMDRATLVGFVRSIKSPSGQLRLAARKRKRSQEK</sequence>
<proteinExistence type="predicted"/>
<protein>
    <submittedName>
        <fullName evidence="1">Uncharacterized protein</fullName>
    </submittedName>
</protein>
<dbReference type="Gene3D" id="1.25.40.420">
    <property type="match status" value="1"/>
</dbReference>
<gene>
    <name evidence="1" type="ORF">CAUS1442_LOCUS11055</name>
</gene>
<dbReference type="EMBL" id="HBEF01017832">
    <property type="protein sequence ID" value="CAD8338922.1"/>
    <property type="molecule type" value="Transcribed_RNA"/>
</dbReference>
<dbReference type="AlphaFoldDB" id="A0A7R9X057"/>
<evidence type="ECO:0000313" key="1">
    <source>
        <dbReference type="EMBL" id="CAD8338922.1"/>
    </source>
</evidence>